<keyword evidence="12" id="KW-1185">Reference proteome</keyword>
<evidence type="ECO:0000313" key="12">
    <source>
        <dbReference type="Proteomes" id="UP000053611"/>
    </source>
</evidence>
<dbReference type="PROSITE" id="PS00759">
    <property type="entry name" value="ARGE_DAPE_CPG2_2"/>
    <property type="match status" value="1"/>
</dbReference>
<gene>
    <name evidence="11" type="ORF">CC85DRAFT_284945</name>
</gene>
<dbReference type="InterPro" id="IPR001261">
    <property type="entry name" value="ArgE/DapE_CS"/>
</dbReference>
<reference evidence="11 12" key="1">
    <citation type="submission" date="2015-03" db="EMBL/GenBank/DDBJ databases">
        <title>Genomics and transcriptomics of the oil-accumulating basidiomycete yeast T. oleaginosus allow insights into substrate utilization and the diverse evolutionary trajectories of mating systems in fungi.</title>
        <authorList>
            <consortium name="DOE Joint Genome Institute"/>
            <person name="Kourist R."/>
            <person name="Kracht O."/>
            <person name="Bracharz F."/>
            <person name="Lipzen A."/>
            <person name="Nolan M."/>
            <person name="Ohm R."/>
            <person name="Grigoriev I."/>
            <person name="Sun S."/>
            <person name="Heitman J."/>
            <person name="Bruck T."/>
            <person name="Nowrousian M."/>
        </authorList>
    </citation>
    <scope>NUCLEOTIDE SEQUENCE [LARGE SCALE GENOMIC DNA]</scope>
    <source>
        <strain evidence="11 12">IBC0246</strain>
    </source>
</reference>
<keyword evidence="4" id="KW-0378">Hydrolase</keyword>
<dbReference type="Proteomes" id="UP000053611">
    <property type="component" value="Unassembled WGS sequence"/>
</dbReference>
<keyword evidence="3 8" id="KW-0479">Metal-binding</keyword>
<dbReference type="Gene3D" id="3.30.70.360">
    <property type="match status" value="1"/>
</dbReference>
<dbReference type="OrthoDB" id="7832001at2759"/>
<dbReference type="CDD" id="cd05676">
    <property type="entry name" value="M20_dipept_like_CNDP"/>
    <property type="match status" value="1"/>
</dbReference>
<keyword evidence="11" id="KW-0121">Carboxypeptidase</keyword>
<feature type="site" description="Important for catalytic activity" evidence="9">
    <location>
        <position position="230"/>
    </location>
</feature>
<dbReference type="GO" id="GO:0046872">
    <property type="term" value="F:metal ion binding"/>
    <property type="evidence" value="ECO:0007669"/>
    <property type="project" value="UniProtKB-KW"/>
</dbReference>
<dbReference type="InterPro" id="IPR002933">
    <property type="entry name" value="Peptidase_M20"/>
</dbReference>
<dbReference type="GO" id="GO:0006508">
    <property type="term" value="P:proteolysis"/>
    <property type="evidence" value="ECO:0007669"/>
    <property type="project" value="UniProtKB-KW"/>
</dbReference>
<dbReference type="STRING" id="879819.A0A0J0XPF2"/>
<feature type="binding site" evidence="7">
    <location>
        <position position="230"/>
    </location>
    <ligand>
        <name>substrate</name>
        <note>ligand shared between homodimeric partners</note>
    </ligand>
</feature>
<dbReference type="InterPro" id="IPR011650">
    <property type="entry name" value="Peptidase_M20_dimer"/>
</dbReference>
<dbReference type="RefSeq" id="XP_018279476.1">
    <property type="nucleotide sequence ID" value="XM_018422926.1"/>
</dbReference>
<keyword evidence="2" id="KW-0645">Protease</keyword>
<evidence type="ECO:0000313" key="11">
    <source>
        <dbReference type="EMBL" id="KLT42985.1"/>
    </source>
</evidence>
<dbReference type="GeneID" id="28983529"/>
<protein>
    <submittedName>
        <fullName evidence="11">Putative glutamate carboxypeptidase protein</fullName>
    </submittedName>
</protein>
<evidence type="ECO:0000256" key="3">
    <source>
        <dbReference type="ARBA" id="ARBA00022723"/>
    </source>
</evidence>
<feature type="binding site" evidence="8">
    <location>
        <position position="134"/>
    </location>
    <ligand>
        <name>Mn(2+)</name>
        <dbReference type="ChEBI" id="CHEBI:29035"/>
        <label>2</label>
    </ligand>
</feature>
<evidence type="ECO:0000256" key="8">
    <source>
        <dbReference type="PIRSR" id="PIRSR037242-3"/>
    </source>
</evidence>
<evidence type="ECO:0000256" key="5">
    <source>
        <dbReference type="ARBA" id="ARBA00023049"/>
    </source>
</evidence>
<feature type="binding site" evidence="8">
    <location>
        <position position="197"/>
    </location>
    <ligand>
        <name>Mn(2+)</name>
        <dbReference type="ChEBI" id="CHEBI:29035"/>
        <label>2</label>
    </ligand>
</feature>
<feature type="binding site" description="in other chain" evidence="7">
    <location>
        <position position="345"/>
    </location>
    <ligand>
        <name>substrate</name>
        <note>ligand shared between homodimeric partners</note>
    </ligand>
</feature>
<dbReference type="Pfam" id="PF01546">
    <property type="entry name" value="Peptidase_M20"/>
    <property type="match status" value="1"/>
</dbReference>
<evidence type="ECO:0000256" key="7">
    <source>
        <dbReference type="PIRSR" id="PIRSR037242-2"/>
    </source>
</evidence>
<keyword evidence="5" id="KW-0482">Metalloprotease</keyword>
<dbReference type="GO" id="GO:0004180">
    <property type="term" value="F:carboxypeptidase activity"/>
    <property type="evidence" value="ECO:0007669"/>
    <property type="project" value="UniProtKB-KW"/>
</dbReference>
<evidence type="ECO:0000256" key="9">
    <source>
        <dbReference type="PIRSR" id="PIRSR037242-4"/>
    </source>
</evidence>
<dbReference type="GO" id="GO:0070573">
    <property type="term" value="F:metallodipeptidase activity"/>
    <property type="evidence" value="ECO:0007669"/>
    <property type="project" value="InterPro"/>
</dbReference>
<dbReference type="InterPro" id="IPR017153">
    <property type="entry name" value="CNDP/DUG1"/>
</dbReference>
<evidence type="ECO:0000256" key="6">
    <source>
        <dbReference type="PIRSR" id="PIRSR037242-1"/>
    </source>
</evidence>
<feature type="binding site" description="in other chain" evidence="7">
    <location>
        <position position="197"/>
    </location>
    <ligand>
        <name>substrate</name>
        <note>ligand shared between homodimeric partners</note>
    </ligand>
</feature>
<feature type="active site" description="Proton acceptor" evidence="6">
    <location>
        <position position="168"/>
    </location>
</feature>
<evidence type="ECO:0000256" key="4">
    <source>
        <dbReference type="ARBA" id="ARBA00022801"/>
    </source>
</evidence>
<proteinExistence type="inferred from homology"/>
<dbReference type="Pfam" id="PF07687">
    <property type="entry name" value="M20_dimer"/>
    <property type="match status" value="1"/>
</dbReference>
<evidence type="ECO:0000256" key="2">
    <source>
        <dbReference type="ARBA" id="ARBA00022670"/>
    </source>
</evidence>
<feature type="binding site" evidence="8">
    <location>
        <position position="99"/>
    </location>
    <ligand>
        <name>Mn(2+)</name>
        <dbReference type="ChEBI" id="CHEBI:29035"/>
        <label>2</label>
    </ligand>
</feature>
<feature type="active site" evidence="6">
    <location>
        <position position="101"/>
    </location>
</feature>
<feature type="binding site" evidence="8">
    <location>
        <position position="447"/>
    </location>
    <ligand>
        <name>Mn(2+)</name>
        <dbReference type="ChEBI" id="CHEBI:29035"/>
        <label>1</label>
    </ligand>
</feature>
<name>A0A0J0XPF2_9TREE</name>
<feature type="binding site" description="in other chain" evidence="7">
    <location>
        <position position="419"/>
    </location>
    <ligand>
        <name>substrate</name>
        <note>ligand shared between homodimeric partners</note>
    </ligand>
</feature>
<dbReference type="PANTHER" id="PTHR43270">
    <property type="entry name" value="BETA-ALA-HIS DIPEPTIDASE"/>
    <property type="match status" value="1"/>
</dbReference>
<feature type="binding site" description="in other chain" evidence="7">
    <location>
        <position position="447"/>
    </location>
    <ligand>
        <name>substrate</name>
        <note>ligand shared between homodimeric partners</note>
    </ligand>
</feature>
<feature type="binding site" evidence="8">
    <location>
        <position position="169"/>
    </location>
    <ligand>
        <name>Mn(2+)</name>
        <dbReference type="ChEBI" id="CHEBI:29035"/>
        <label>1</label>
    </ligand>
</feature>
<dbReference type="EMBL" id="KQ087199">
    <property type="protein sequence ID" value="KLT42985.1"/>
    <property type="molecule type" value="Genomic_DNA"/>
</dbReference>
<keyword evidence="8" id="KW-0464">Manganese</keyword>
<dbReference type="PIRSF" id="PIRSF037242">
    <property type="entry name" value="CNDP_dipeptidase"/>
    <property type="match status" value="1"/>
</dbReference>
<dbReference type="PANTHER" id="PTHR43270:SF4">
    <property type="entry name" value="CARNOSINE DIPEPTIDASE 2, ISOFORM A"/>
    <property type="match status" value="1"/>
</dbReference>
<feature type="domain" description="Peptidase M20 dimerisation" evidence="10">
    <location>
        <begin position="210"/>
        <end position="369"/>
    </location>
</feature>
<feature type="binding site" evidence="8">
    <location>
        <position position="134"/>
    </location>
    <ligand>
        <name>Mn(2+)</name>
        <dbReference type="ChEBI" id="CHEBI:29035"/>
        <label>1</label>
    </ligand>
</feature>
<organism evidence="11 12">
    <name type="scientific">Cutaneotrichosporon oleaginosum</name>
    <dbReference type="NCBI Taxonomy" id="879819"/>
    <lineage>
        <taxon>Eukaryota</taxon>
        <taxon>Fungi</taxon>
        <taxon>Dikarya</taxon>
        <taxon>Basidiomycota</taxon>
        <taxon>Agaricomycotina</taxon>
        <taxon>Tremellomycetes</taxon>
        <taxon>Trichosporonales</taxon>
        <taxon>Trichosporonaceae</taxon>
        <taxon>Cutaneotrichosporon</taxon>
    </lineage>
</organism>
<dbReference type="SUPFAM" id="SSF53187">
    <property type="entry name" value="Zn-dependent exopeptidases"/>
    <property type="match status" value="1"/>
</dbReference>
<comment type="cofactor">
    <cofactor evidence="8">
        <name>Mn(2+)</name>
        <dbReference type="ChEBI" id="CHEBI:29035"/>
    </cofactor>
    <text evidence="8">Binds 2 manganese ions per subunit.</text>
</comment>
<accession>A0A0J0XPF2</accession>
<evidence type="ECO:0000256" key="1">
    <source>
        <dbReference type="ARBA" id="ARBA00006247"/>
    </source>
</evidence>
<comment type="similarity">
    <text evidence="1">Belongs to the peptidase M20A family.</text>
</comment>
<sequence length="478" mass="52514">MPAADPKFLKYVDEHEDAFIARLKAAVEIPSVSGNLEYAKDVERMADWLVGQLTDLGVKAEKRGIGKHTLDGKEVDLPPVVIGSIGNDPAKKTVLVYGHYDVQPALKEDGWDYEPFTLTPDPKTGRLYGRGSTDDKGPVMGWLNVLEAHKDLGLEMPVNLKMIFEGMEESGSVNLDKFIESEKDKFFAGLDCMCISDNYWLDTKTPCLTYGLRGVNYYEIKVSGPDRDLHSGVFGGTIHEPMTDLILLMSKLVSPTGEILIPGVKELIAPVTQDEQEKFEKIHFQMSDIQGAVGGDQTLTDDTIKTLMGRMRNPSLSLHGIEGAFSAPGSKTVIPCSVKGKFSIRTTPNLGVENTTELVLKYINDEFKKLGSKNRCEVSLGHGGEPWVTDPNHYNFRAAHKATVAVYGQEPDYTREGGSIPVTLDFANILGLNILLLPVGRGDDGAHSTNEKIDKSNYINGTKLLGSYLYELAAEKKD</sequence>
<feature type="binding site" evidence="7">
    <location>
        <position position="332"/>
    </location>
    <ligand>
        <name>substrate</name>
        <note>ligand shared between homodimeric partners</note>
    </ligand>
</feature>
<evidence type="ECO:0000259" key="10">
    <source>
        <dbReference type="Pfam" id="PF07687"/>
    </source>
</evidence>
<dbReference type="AlphaFoldDB" id="A0A0J0XPF2"/>
<dbReference type="InterPro" id="IPR051458">
    <property type="entry name" value="Cyt/Met_Dipeptidase"/>
</dbReference>
<dbReference type="Gene3D" id="3.40.630.10">
    <property type="entry name" value="Zn peptidases"/>
    <property type="match status" value="1"/>
</dbReference>